<reference evidence="3" key="1">
    <citation type="submission" date="2011-07" db="EMBL/GenBank/DDBJ databases">
        <authorList>
            <consortium name="Caenorhabditis brenneri Sequencing and Analysis Consortium"/>
            <person name="Wilson R.K."/>
        </authorList>
    </citation>
    <scope>NUCLEOTIDE SEQUENCE [LARGE SCALE GENOMIC DNA]</scope>
    <source>
        <strain evidence="3">PB2801</strain>
    </source>
</reference>
<evidence type="ECO:0000313" key="2">
    <source>
        <dbReference type="EMBL" id="EGT59031.1"/>
    </source>
</evidence>
<dbReference type="InterPro" id="IPR002542">
    <property type="entry name" value="T20D4.11-like_dom"/>
</dbReference>
<dbReference type="EMBL" id="GL379874">
    <property type="protein sequence ID" value="EGT59031.1"/>
    <property type="molecule type" value="Genomic_DNA"/>
</dbReference>
<dbReference type="PANTHER" id="PTHR31897">
    <property type="entry name" value="PROTEIN CBG17011-RELATED"/>
    <property type="match status" value="1"/>
</dbReference>
<accession>G0NEX2</accession>
<dbReference type="InParanoid" id="G0NEX2"/>
<dbReference type="AlphaFoldDB" id="G0NEX2"/>
<proteinExistence type="predicted"/>
<protein>
    <recommendedName>
        <fullName evidence="1">T20D4.11-like domain-containing protein</fullName>
    </recommendedName>
</protein>
<evidence type="ECO:0000313" key="3">
    <source>
        <dbReference type="Proteomes" id="UP000008068"/>
    </source>
</evidence>
<feature type="domain" description="T20D4.11-like" evidence="1">
    <location>
        <begin position="10"/>
        <end position="133"/>
    </location>
</feature>
<dbReference type="eggNOG" id="ENOG502TJXR">
    <property type="taxonomic scope" value="Eukaryota"/>
</dbReference>
<sequence>MDELKENDVPMNDTRVPKVVKLCRETEKCINENCQFTETQRKDIKGACDVLDLASSSFSACLQKIEKTKPKPDFKKYTCLKGMNYHSEEKDTLCEKFQGKADCMKTIMTDFCGKEQLNDYEKMTELLVKQLKC</sequence>
<dbReference type="HOGENOM" id="CLU_1908532_0_0_1"/>
<name>G0NEX2_CAEBE</name>
<organism evidence="3">
    <name type="scientific">Caenorhabditis brenneri</name>
    <name type="common">Nematode worm</name>
    <dbReference type="NCBI Taxonomy" id="135651"/>
    <lineage>
        <taxon>Eukaryota</taxon>
        <taxon>Metazoa</taxon>
        <taxon>Ecdysozoa</taxon>
        <taxon>Nematoda</taxon>
        <taxon>Chromadorea</taxon>
        <taxon>Rhabditida</taxon>
        <taxon>Rhabditina</taxon>
        <taxon>Rhabditomorpha</taxon>
        <taxon>Rhabditoidea</taxon>
        <taxon>Rhabditidae</taxon>
        <taxon>Peloderinae</taxon>
        <taxon>Caenorhabditis</taxon>
    </lineage>
</organism>
<dbReference type="OMA" id="CINENCQ"/>
<dbReference type="Pfam" id="PF01579">
    <property type="entry name" value="DUF19"/>
    <property type="match status" value="1"/>
</dbReference>
<evidence type="ECO:0000259" key="1">
    <source>
        <dbReference type="Pfam" id="PF01579"/>
    </source>
</evidence>
<dbReference type="OrthoDB" id="10319052at2759"/>
<dbReference type="Proteomes" id="UP000008068">
    <property type="component" value="Unassembled WGS sequence"/>
</dbReference>
<gene>
    <name evidence="2" type="ORF">CAEBREN_03262</name>
</gene>
<keyword evidence="3" id="KW-1185">Reference proteome</keyword>